<dbReference type="Pfam" id="PF01715">
    <property type="entry name" value="IPPT"/>
    <property type="match status" value="1"/>
</dbReference>
<name>C3JC12_POREA</name>
<dbReference type="GO" id="GO:0006400">
    <property type="term" value="P:tRNA modification"/>
    <property type="evidence" value="ECO:0007669"/>
    <property type="project" value="TreeGrafter"/>
</dbReference>
<evidence type="ECO:0000313" key="14">
    <source>
        <dbReference type="EMBL" id="EEN82234.1"/>
    </source>
</evidence>
<dbReference type="EC" id="2.5.1.75" evidence="10"/>
<dbReference type="GO" id="GO:0052381">
    <property type="term" value="F:tRNA dimethylallyltransferase activity"/>
    <property type="evidence" value="ECO:0007669"/>
    <property type="project" value="UniProtKB-UniRule"/>
</dbReference>
<dbReference type="Gene3D" id="1.10.20.140">
    <property type="match status" value="1"/>
</dbReference>
<accession>C3JC12</accession>
<feature type="binding site" evidence="10">
    <location>
        <begin position="3"/>
        <end position="10"/>
    </location>
    <ligand>
        <name>ATP</name>
        <dbReference type="ChEBI" id="CHEBI:30616"/>
    </ligand>
</feature>
<gene>
    <name evidence="10 14" type="primary">miaA</name>
    <name evidence="14" type="ORF">POREN0001_0410</name>
</gene>
<evidence type="ECO:0000256" key="6">
    <source>
        <dbReference type="ARBA" id="ARBA00022741"/>
    </source>
</evidence>
<evidence type="ECO:0000256" key="3">
    <source>
        <dbReference type="ARBA" id="ARBA00005842"/>
    </source>
</evidence>
<dbReference type="eggNOG" id="COG0324">
    <property type="taxonomic scope" value="Bacteria"/>
</dbReference>
<keyword evidence="8 10" id="KW-0460">Magnesium</keyword>
<organism evidence="14 15">
    <name type="scientific">Porphyromonas endodontalis (strain ATCC 35406 / DSM 24491 / JCM 8526 / CCUG 16442 / BCRC 14492 / NCTC 13058 / HG 370)</name>
    <name type="common">Bacteroides endodontalis</name>
    <dbReference type="NCBI Taxonomy" id="553175"/>
    <lineage>
        <taxon>Bacteria</taxon>
        <taxon>Pseudomonadati</taxon>
        <taxon>Bacteroidota</taxon>
        <taxon>Bacteroidia</taxon>
        <taxon>Bacteroidales</taxon>
        <taxon>Porphyromonadaceae</taxon>
        <taxon>Porphyromonas</taxon>
    </lineage>
</organism>
<evidence type="ECO:0000256" key="4">
    <source>
        <dbReference type="ARBA" id="ARBA00022679"/>
    </source>
</evidence>
<comment type="subunit">
    <text evidence="10">Monomer.</text>
</comment>
<evidence type="ECO:0000256" key="7">
    <source>
        <dbReference type="ARBA" id="ARBA00022840"/>
    </source>
</evidence>
<keyword evidence="4 10" id="KW-0808">Transferase</keyword>
<dbReference type="NCBIfam" id="TIGR00174">
    <property type="entry name" value="miaA"/>
    <property type="match status" value="1"/>
</dbReference>
<evidence type="ECO:0000256" key="13">
    <source>
        <dbReference type="RuleBase" id="RU003785"/>
    </source>
</evidence>
<comment type="caution">
    <text evidence="10">Lacks conserved residue(s) required for the propagation of feature annotation.</text>
</comment>
<dbReference type="HAMAP" id="MF_00185">
    <property type="entry name" value="IPP_trans"/>
    <property type="match status" value="1"/>
</dbReference>
<keyword evidence="7 10" id="KW-0067">ATP-binding</keyword>
<dbReference type="InterPro" id="IPR039657">
    <property type="entry name" value="Dimethylallyltransferase"/>
</dbReference>
<dbReference type="EMBL" id="ACNN01000029">
    <property type="protein sequence ID" value="EEN82234.1"/>
    <property type="molecule type" value="Genomic_DNA"/>
</dbReference>
<dbReference type="PANTHER" id="PTHR11088:SF60">
    <property type="entry name" value="TRNA DIMETHYLALLYLTRANSFERASE"/>
    <property type="match status" value="1"/>
</dbReference>
<comment type="catalytic activity">
    <reaction evidence="9 10 11">
        <text>adenosine(37) in tRNA + dimethylallyl diphosphate = N(6)-dimethylallyladenosine(37) in tRNA + diphosphate</text>
        <dbReference type="Rhea" id="RHEA:26482"/>
        <dbReference type="Rhea" id="RHEA-COMP:10162"/>
        <dbReference type="Rhea" id="RHEA-COMP:10375"/>
        <dbReference type="ChEBI" id="CHEBI:33019"/>
        <dbReference type="ChEBI" id="CHEBI:57623"/>
        <dbReference type="ChEBI" id="CHEBI:74411"/>
        <dbReference type="ChEBI" id="CHEBI:74415"/>
        <dbReference type="EC" id="2.5.1.75"/>
    </reaction>
</comment>
<evidence type="ECO:0000256" key="10">
    <source>
        <dbReference type="HAMAP-Rule" id="MF_00185"/>
    </source>
</evidence>
<dbReference type="Proteomes" id="UP000004295">
    <property type="component" value="Unassembled WGS sequence"/>
</dbReference>
<evidence type="ECO:0000313" key="15">
    <source>
        <dbReference type="Proteomes" id="UP000004295"/>
    </source>
</evidence>
<reference evidence="14 15" key="1">
    <citation type="submission" date="2009-04" db="EMBL/GenBank/DDBJ databases">
        <authorList>
            <person name="Sebastian Y."/>
            <person name="Madupu R."/>
            <person name="Durkin A.S."/>
            <person name="Torralba M."/>
            <person name="Methe B."/>
            <person name="Sutton G.G."/>
            <person name="Strausberg R.L."/>
            <person name="Nelson K.E."/>
        </authorList>
    </citation>
    <scope>NUCLEOTIDE SEQUENCE [LARGE SCALE GENOMIC DNA]</scope>
    <source>
        <strain evidence="15">ATCC 35406 / BCRC 14492 / JCM 8526 / NCTC 13058 / HG 370</strain>
    </source>
</reference>
<protein>
    <recommendedName>
        <fullName evidence="10">tRNA dimethylallyltransferase</fullName>
        <ecNumber evidence="10">2.5.1.75</ecNumber>
    </recommendedName>
    <alternativeName>
        <fullName evidence="10">Dimethylallyl diphosphate:tRNA dimethylallyltransferase</fullName>
        <shortName evidence="10">DMAPP:tRNA dimethylallyltransferase</shortName>
        <shortName evidence="10">DMATase</shortName>
    </alternativeName>
    <alternativeName>
        <fullName evidence="10">Isopentenyl-diphosphate:tRNA isopentenyltransferase</fullName>
        <shortName evidence="10">IPP transferase</shortName>
        <shortName evidence="10">IPPT</shortName>
        <shortName evidence="10">IPTase</shortName>
    </alternativeName>
</protein>
<evidence type="ECO:0000256" key="8">
    <source>
        <dbReference type="ARBA" id="ARBA00022842"/>
    </source>
</evidence>
<sequence length="292" mass="33139">MAGPTGVGKTRLSLALAHHFSAPIVSVDSRQIYRELPIGTAAPSMEERAAIPHYMVGNATIHDPYNAARYESEVIPLIQDLLKAHPIVILVGGSMLYISAITQGIDNMPDVDGAIREELNERYAAEGLEGMLRELLLVDPEYYHIVDRCNPKRVIHGLEVFRTTGQPLSSFRTNTSKERPFTIIPFELTSPREELYQRINARTEQMIAQGWLDEARAVYPHRALNALNTIGYKELFCYFDGTISLDEAIHKIQRNTRIYARKQMTWFKKQHDYHRVDASMSSLADILTLLPF</sequence>
<dbReference type="STRING" id="553175.POREN0001_0410"/>
<evidence type="ECO:0000256" key="2">
    <source>
        <dbReference type="ARBA" id="ARBA00003213"/>
    </source>
</evidence>
<comment type="cofactor">
    <cofactor evidence="1 10">
        <name>Mg(2+)</name>
        <dbReference type="ChEBI" id="CHEBI:18420"/>
    </cofactor>
</comment>
<keyword evidence="6 10" id="KW-0547">Nucleotide-binding</keyword>
<feature type="binding site" evidence="10">
    <location>
        <begin position="5"/>
        <end position="10"/>
    </location>
    <ligand>
        <name>substrate</name>
    </ligand>
</feature>
<dbReference type="PANTHER" id="PTHR11088">
    <property type="entry name" value="TRNA DIMETHYLALLYLTRANSFERASE"/>
    <property type="match status" value="1"/>
</dbReference>
<evidence type="ECO:0000256" key="11">
    <source>
        <dbReference type="RuleBase" id="RU003783"/>
    </source>
</evidence>
<dbReference type="AlphaFoldDB" id="C3JC12"/>
<dbReference type="Gene3D" id="3.40.50.300">
    <property type="entry name" value="P-loop containing nucleotide triphosphate hydrolases"/>
    <property type="match status" value="1"/>
</dbReference>
<dbReference type="InterPro" id="IPR027417">
    <property type="entry name" value="P-loop_NTPase"/>
</dbReference>
<feature type="site" description="Interaction with substrate tRNA" evidence="10">
    <location>
        <position position="94"/>
    </location>
</feature>
<evidence type="ECO:0000256" key="9">
    <source>
        <dbReference type="ARBA" id="ARBA00049563"/>
    </source>
</evidence>
<comment type="similarity">
    <text evidence="3 10 13">Belongs to the IPP transferase family.</text>
</comment>
<keyword evidence="15" id="KW-1185">Reference proteome</keyword>
<proteinExistence type="inferred from homology"/>
<evidence type="ECO:0000256" key="12">
    <source>
        <dbReference type="RuleBase" id="RU003784"/>
    </source>
</evidence>
<keyword evidence="5 10" id="KW-0819">tRNA processing</keyword>
<feature type="site" description="Interaction with substrate tRNA" evidence="10">
    <location>
        <position position="116"/>
    </location>
</feature>
<feature type="region of interest" description="Interaction with substrate tRNA" evidence="10">
    <location>
        <begin position="28"/>
        <end position="31"/>
    </location>
</feature>
<dbReference type="SUPFAM" id="SSF52540">
    <property type="entry name" value="P-loop containing nucleoside triphosphate hydrolases"/>
    <property type="match status" value="1"/>
</dbReference>
<comment type="function">
    <text evidence="2 10 12">Catalyzes the transfer of a dimethylallyl group onto the adenine at position 37 in tRNAs that read codons beginning with uridine, leading to the formation of N6-(dimethylallyl)adenosine (i(6)A).</text>
</comment>
<comment type="caution">
    <text evidence="14">The sequence shown here is derived from an EMBL/GenBank/DDBJ whole genome shotgun (WGS) entry which is preliminary data.</text>
</comment>
<evidence type="ECO:0000256" key="5">
    <source>
        <dbReference type="ARBA" id="ARBA00022694"/>
    </source>
</evidence>
<evidence type="ECO:0000256" key="1">
    <source>
        <dbReference type="ARBA" id="ARBA00001946"/>
    </source>
</evidence>
<dbReference type="GO" id="GO:0005524">
    <property type="term" value="F:ATP binding"/>
    <property type="evidence" value="ECO:0007669"/>
    <property type="project" value="UniProtKB-UniRule"/>
</dbReference>
<dbReference type="InterPro" id="IPR018022">
    <property type="entry name" value="IPT"/>
</dbReference>